<dbReference type="InterPro" id="IPR025337">
    <property type="entry name" value="Questin_oxidase-like"/>
</dbReference>
<evidence type="ECO:0000256" key="1">
    <source>
        <dbReference type="ARBA" id="ARBA00023002"/>
    </source>
</evidence>
<sequence length="439" mass="49945">MSSAIRASLAYTGIFSTKIRPDSAEVTSALLQENHEEHHIFFNNLGFHNHIVHHLLTIYAIGASPETIKAAYVRGKSYQRPAMPANEGIVKELYIKEHFMRYLGKEEVYAEFMTFFEKEIQEKGVSKVVKDYLFAGDDRAEALFRRLYSGLLHPFIHLGFAIEFNQPAILAEALAQTAVHEDYIAPLYLVPAEKAAGGVGKRGEKTLLHILDEIHADKKLASSAHWSDRNKFKDGVMTRAPDEMIKYASQFTISGDQLEEKNAELVNLAVYFSTASQHPPKEVKIDFFYLHCVTSSIFLSKFISLPFLDLHSKTRLLEWKGRMDLIMYVSRGAPDLSLQDVVRHPTSKDWNTIFSESAKHPKDDSHLSKMERAVAHGERVCRPFEGRAKEIGLMITGDMWLKIANMVLDSVTDDDNHPLWVRSTGFDEAWEEYPDRPQT</sequence>
<keyword evidence="1" id="KW-0560">Oxidoreductase</keyword>
<proteinExistence type="predicted"/>
<dbReference type="PANTHER" id="PTHR35870:SF1">
    <property type="entry name" value="PROTEIN, PUTATIVE (AFU_ORTHOLOGUE AFUA_5G03330)-RELATED"/>
    <property type="match status" value="1"/>
</dbReference>
<evidence type="ECO:0000313" key="3">
    <source>
        <dbReference type="Proteomes" id="UP000319663"/>
    </source>
</evidence>
<dbReference type="Proteomes" id="UP000319663">
    <property type="component" value="Unassembled WGS sequence"/>
</dbReference>
<organism evidence="2 3">
    <name type="scientific">Monascus purpureus</name>
    <name type="common">Red mold</name>
    <name type="synonym">Monascus anka</name>
    <dbReference type="NCBI Taxonomy" id="5098"/>
    <lineage>
        <taxon>Eukaryota</taxon>
        <taxon>Fungi</taxon>
        <taxon>Dikarya</taxon>
        <taxon>Ascomycota</taxon>
        <taxon>Pezizomycotina</taxon>
        <taxon>Eurotiomycetes</taxon>
        <taxon>Eurotiomycetidae</taxon>
        <taxon>Eurotiales</taxon>
        <taxon>Aspergillaceae</taxon>
        <taxon>Monascus</taxon>
    </lineage>
</organism>
<dbReference type="STRING" id="5098.A0A507QQW7"/>
<reference evidence="2 3" key="1">
    <citation type="submission" date="2019-06" db="EMBL/GenBank/DDBJ databases">
        <title>Wine fermentation using esterase from Monascus purpureus.</title>
        <authorList>
            <person name="Geng C."/>
            <person name="Zhang Y."/>
        </authorList>
    </citation>
    <scope>NUCLEOTIDE SEQUENCE [LARGE SCALE GENOMIC DNA]</scope>
    <source>
        <strain evidence="2">HQ1</strain>
    </source>
</reference>
<accession>A0A507QQW7</accession>
<dbReference type="AlphaFoldDB" id="A0A507QQW7"/>
<gene>
    <name evidence="2" type="ORF">MPDQ_008017</name>
</gene>
<dbReference type="Pfam" id="PF14027">
    <property type="entry name" value="Questin_oxidase"/>
    <property type="match status" value="1"/>
</dbReference>
<dbReference type="PANTHER" id="PTHR35870">
    <property type="entry name" value="PROTEIN, PUTATIVE (AFU_ORTHOLOGUE AFUA_5G03330)-RELATED"/>
    <property type="match status" value="1"/>
</dbReference>
<name>A0A507QQW7_MONPU</name>
<dbReference type="GO" id="GO:0016491">
    <property type="term" value="F:oxidoreductase activity"/>
    <property type="evidence" value="ECO:0007669"/>
    <property type="project" value="UniProtKB-KW"/>
</dbReference>
<evidence type="ECO:0000313" key="2">
    <source>
        <dbReference type="EMBL" id="TQB70851.1"/>
    </source>
</evidence>
<evidence type="ECO:0008006" key="4">
    <source>
        <dbReference type="Google" id="ProtNLM"/>
    </source>
</evidence>
<keyword evidence="3" id="KW-1185">Reference proteome</keyword>
<protein>
    <recommendedName>
        <fullName evidence="4">HypA-like protein</fullName>
    </recommendedName>
</protein>
<comment type="caution">
    <text evidence="2">The sequence shown here is derived from an EMBL/GenBank/DDBJ whole genome shotgun (WGS) entry which is preliminary data.</text>
</comment>
<dbReference type="EMBL" id="VIFY01000093">
    <property type="protein sequence ID" value="TQB70851.1"/>
    <property type="molecule type" value="Genomic_DNA"/>
</dbReference>